<gene>
    <name evidence="2" type="ordered locus">Spirs_0502</name>
</gene>
<keyword evidence="3" id="KW-1185">Reference proteome</keyword>
<name>E1RBB9_SEDSS</name>
<evidence type="ECO:0000313" key="2">
    <source>
        <dbReference type="EMBL" id="ADK79649.1"/>
    </source>
</evidence>
<evidence type="ECO:0000256" key="1">
    <source>
        <dbReference type="SAM" id="Phobius"/>
    </source>
</evidence>
<dbReference type="RefSeq" id="WP_013253113.1">
    <property type="nucleotide sequence ID" value="NC_014364.1"/>
</dbReference>
<dbReference type="eggNOG" id="ENOG50335DB">
    <property type="taxonomic scope" value="Bacteria"/>
</dbReference>
<dbReference type="AlphaFoldDB" id="E1RBB9"/>
<dbReference type="STRING" id="573413.Spirs_0502"/>
<keyword evidence="1" id="KW-0472">Membrane</keyword>
<accession>E1RBB9</accession>
<feature type="transmembrane region" description="Helical" evidence="1">
    <location>
        <begin position="6"/>
        <end position="25"/>
    </location>
</feature>
<organism evidence="2 3">
    <name type="scientific">Sediminispirochaeta smaragdinae (strain DSM 11293 / JCM 15392 / SEBR 4228)</name>
    <name type="common">Spirochaeta smaragdinae</name>
    <dbReference type="NCBI Taxonomy" id="573413"/>
    <lineage>
        <taxon>Bacteria</taxon>
        <taxon>Pseudomonadati</taxon>
        <taxon>Spirochaetota</taxon>
        <taxon>Spirochaetia</taxon>
        <taxon>Spirochaetales</taxon>
        <taxon>Spirochaetaceae</taxon>
        <taxon>Sediminispirochaeta</taxon>
    </lineage>
</organism>
<evidence type="ECO:0000313" key="3">
    <source>
        <dbReference type="Proteomes" id="UP000002318"/>
    </source>
</evidence>
<protein>
    <submittedName>
        <fullName evidence="2">Uncharacterized protein</fullName>
    </submittedName>
</protein>
<dbReference type="KEGG" id="ssm:Spirs_0502"/>
<dbReference type="OrthoDB" id="6383at2"/>
<keyword evidence="1" id="KW-0812">Transmembrane</keyword>
<dbReference type="Pfam" id="PF20377">
    <property type="entry name" value="DUF6672"/>
    <property type="match status" value="1"/>
</dbReference>
<dbReference type="HOGENOM" id="CLU_137433_0_0_12"/>
<reference evidence="2 3" key="1">
    <citation type="journal article" date="2010" name="Stand. Genomic Sci.">
        <title>Complete genome sequence of Spirochaeta smaragdinae type strain (SEBR 4228).</title>
        <authorList>
            <person name="Mavromatis K."/>
            <person name="Yasawong M."/>
            <person name="Chertkov O."/>
            <person name="Lapidus A."/>
            <person name="Lucas S."/>
            <person name="Nolan M."/>
            <person name="Del Rio T.G."/>
            <person name="Tice H."/>
            <person name="Cheng J.F."/>
            <person name="Pitluck S."/>
            <person name="Liolios K."/>
            <person name="Ivanova N."/>
            <person name="Tapia R."/>
            <person name="Han C."/>
            <person name="Bruce D."/>
            <person name="Goodwin L."/>
            <person name="Pati A."/>
            <person name="Chen A."/>
            <person name="Palaniappan K."/>
            <person name="Land M."/>
            <person name="Hauser L."/>
            <person name="Chang Y.J."/>
            <person name="Jeffries C.D."/>
            <person name="Detter J.C."/>
            <person name="Rohde M."/>
            <person name="Brambilla E."/>
            <person name="Spring S."/>
            <person name="Goker M."/>
            <person name="Sikorski J."/>
            <person name="Woyke T."/>
            <person name="Bristow J."/>
            <person name="Eisen J.A."/>
            <person name="Markowitz V."/>
            <person name="Hugenholtz P."/>
            <person name="Klenk H.P."/>
            <person name="Kyrpides N.C."/>
        </authorList>
    </citation>
    <scope>NUCLEOTIDE SEQUENCE [LARGE SCALE GENOMIC DNA]</scope>
    <source>
        <strain evidence="3">DSM 11293 / JCM 15392 / SEBR 4228</strain>
    </source>
</reference>
<dbReference type="EMBL" id="CP002116">
    <property type="protein sequence ID" value="ADK79649.1"/>
    <property type="molecule type" value="Genomic_DNA"/>
</dbReference>
<dbReference type="Proteomes" id="UP000002318">
    <property type="component" value="Chromosome"/>
</dbReference>
<keyword evidence="1" id="KW-1133">Transmembrane helix</keyword>
<sequence>MIKRKLLVRSVGFIIVVLIAVLLYINGKGYTLLLDNKDMEIDGISYQALEMVTVQIDHHEPVELYPRDRDMVLVPGKGHKATVTIYDKQYNEIAAKKLSFHIKGKGEMFLLSFPALAQDAERWVIPFTPPSPQ</sequence>
<dbReference type="InterPro" id="IPR046654">
    <property type="entry name" value="DUF6672"/>
</dbReference>
<proteinExistence type="predicted"/>